<gene>
    <name evidence="8" type="ORF">H8707_11925</name>
</gene>
<dbReference type="GO" id="GO:0009401">
    <property type="term" value="P:phosphoenolpyruvate-dependent sugar phosphotransferase system"/>
    <property type="evidence" value="ECO:0007669"/>
    <property type="project" value="InterPro"/>
</dbReference>
<dbReference type="InterPro" id="IPR002178">
    <property type="entry name" value="PTS_EIIA_type-2_dom"/>
</dbReference>
<dbReference type="InterPro" id="IPR036095">
    <property type="entry name" value="PTS_EIIB-like_sf"/>
</dbReference>
<dbReference type="InterPro" id="IPR016152">
    <property type="entry name" value="PTrfase/Anion_transptr"/>
</dbReference>
<feature type="domain" description="PTS EIIA type-2" evidence="5">
    <location>
        <begin position="545"/>
        <end position="688"/>
    </location>
</feature>
<dbReference type="Gene3D" id="3.40.930.10">
    <property type="entry name" value="Mannitol-specific EII, Chain A"/>
    <property type="match status" value="1"/>
</dbReference>
<keyword evidence="1" id="KW-0808">Transferase</keyword>
<dbReference type="PANTHER" id="PTHR30185">
    <property type="entry name" value="CRYPTIC BETA-GLUCOSIDE BGL OPERON ANTITERMINATOR"/>
    <property type="match status" value="1"/>
</dbReference>
<dbReference type="InterPro" id="IPR013011">
    <property type="entry name" value="PTS_EIIB_2"/>
</dbReference>
<dbReference type="CDD" id="cd05568">
    <property type="entry name" value="PTS_IIB_bgl_like"/>
    <property type="match status" value="1"/>
</dbReference>
<evidence type="ECO:0000256" key="1">
    <source>
        <dbReference type="ARBA" id="ARBA00022679"/>
    </source>
</evidence>
<dbReference type="InterPro" id="IPR036634">
    <property type="entry name" value="PRD_sf"/>
</dbReference>
<evidence type="ECO:0000256" key="3">
    <source>
        <dbReference type="ARBA" id="ARBA00023015"/>
    </source>
</evidence>
<dbReference type="PANTHER" id="PTHR30185:SF18">
    <property type="entry name" value="TRANSCRIPTIONAL REGULATOR MTLR"/>
    <property type="match status" value="1"/>
</dbReference>
<dbReference type="PROSITE" id="PS51372">
    <property type="entry name" value="PRD_2"/>
    <property type="match status" value="1"/>
</dbReference>
<evidence type="ECO:0000256" key="4">
    <source>
        <dbReference type="ARBA" id="ARBA00023163"/>
    </source>
</evidence>
<evidence type="ECO:0000256" key="2">
    <source>
        <dbReference type="ARBA" id="ARBA00022737"/>
    </source>
</evidence>
<dbReference type="Gene3D" id="1.10.10.10">
    <property type="entry name" value="Winged helix-like DNA-binding domain superfamily/Winged helix DNA-binding domain"/>
    <property type="match status" value="1"/>
</dbReference>
<protein>
    <submittedName>
        <fullName evidence="8">Transcription antiterminator</fullName>
    </submittedName>
</protein>
<organism evidence="8 9">
    <name type="scientific">Paratissierella segnis</name>
    <dbReference type="NCBI Taxonomy" id="2763679"/>
    <lineage>
        <taxon>Bacteria</taxon>
        <taxon>Bacillati</taxon>
        <taxon>Bacillota</taxon>
        <taxon>Tissierellia</taxon>
        <taxon>Tissierellales</taxon>
        <taxon>Tissierellaceae</taxon>
        <taxon>Paratissierella</taxon>
    </lineage>
</organism>
<evidence type="ECO:0000313" key="9">
    <source>
        <dbReference type="Proteomes" id="UP000601171"/>
    </source>
</evidence>
<name>A0A926EV93_9FIRM</name>
<evidence type="ECO:0000259" key="7">
    <source>
        <dbReference type="PROSITE" id="PS51372"/>
    </source>
</evidence>
<keyword evidence="2" id="KW-0677">Repeat</keyword>
<dbReference type="InterPro" id="IPR050661">
    <property type="entry name" value="BglG_antiterminators"/>
</dbReference>
<keyword evidence="9" id="KW-1185">Reference proteome</keyword>
<dbReference type="PROSITE" id="PS51099">
    <property type="entry name" value="PTS_EIIB_TYPE_2"/>
    <property type="match status" value="1"/>
</dbReference>
<evidence type="ECO:0000313" key="8">
    <source>
        <dbReference type="EMBL" id="MBC8588923.1"/>
    </source>
</evidence>
<feature type="domain" description="PRD" evidence="7">
    <location>
        <begin position="301"/>
        <end position="408"/>
    </location>
</feature>
<dbReference type="SUPFAM" id="SSF52794">
    <property type="entry name" value="PTS system IIB component-like"/>
    <property type="match status" value="1"/>
</dbReference>
<dbReference type="Proteomes" id="UP000601171">
    <property type="component" value="Unassembled WGS sequence"/>
</dbReference>
<evidence type="ECO:0000259" key="6">
    <source>
        <dbReference type="PROSITE" id="PS51099"/>
    </source>
</evidence>
<dbReference type="Pfam" id="PF00359">
    <property type="entry name" value="PTS_EIIA_2"/>
    <property type="match status" value="1"/>
</dbReference>
<dbReference type="SUPFAM" id="SSF63520">
    <property type="entry name" value="PTS-regulatory domain, PRD"/>
    <property type="match status" value="1"/>
</dbReference>
<dbReference type="PROSITE" id="PS51094">
    <property type="entry name" value="PTS_EIIA_TYPE_2"/>
    <property type="match status" value="1"/>
</dbReference>
<evidence type="ECO:0000259" key="5">
    <source>
        <dbReference type="PROSITE" id="PS51094"/>
    </source>
</evidence>
<dbReference type="Pfam" id="PF00874">
    <property type="entry name" value="PRD"/>
    <property type="match status" value="1"/>
</dbReference>
<dbReference type="EMBL" id="JACRTG010000029">
    <property type="protein sequence ID" value="MBC8588923.1"/>
    <property type="molecule type" value="Genomic_DNA"/>
</dbReference>
<comment type="caution">
    <text evidence="8">The sequence shown here is derived from an EMBL/GenBank/DDBJ whole genome shotgun (WGS) entry which is preliminary data.</text>
</comment>
<dbReference type="Pfam" id="PF08279">
    <property type="entry name" value="HTH_11"/>
    <property type="match status" value="1"/>
</dbReference>
<dbReference type="InterPro" id="IPR013196">
    <property type="entry name" value="HTH_11"/>
</dbReference>
<dbReference type="Gene3D" id="3.40.50.2300">
    <property type="match status" value="1"/>
</dbReference>
<feature type="domain" description="PTS EIIB type-2" evidence="6">
    <location>
        <begin position="412"/>
        <end position="501"/>
    </location>
</feature>
<dbReference type="SUPFAM" id="SSF55804">
    <property type="entry name" value="Phoshotransferase/anion transport protein"/>
    <property type="match status" value="1"/>
</dbReference>
<dbReference type="AlphaFoldDB" id="A0A926EV93"/>
<keyword evidence="4" id="KW-0804">Transcription</keyword>
<dbReference type="InterPro" id="IPR036388">
    <property type="entry name" value="WH-like_DNA-bd_sf"/>
</dbReference>
<accession>A0A926EV93</accession>
<sequence length="690" mass="79598">MNTRVYELLKFLLTQAESTFSIDELADNFHVSTRTIRNYAKTIEDFLLNNKLEGLIFCANNKIEYKGNSQQKFQLLSLISKCNFYDYKLSVEERYLIISLMLLSSNGPITISDFSSSLFVDRGTIIKDLAFVSQQFSSYGILFEDNKNKGFFLRISESQRIDLICKLIYDFGLLPKEIYDFTVENIFTVFIRNRFDLSKFFHGIEVAVSLAEKHYNIFMTDIEFYDIIFLLSLMANKNFRGQSIENTYESSLNPQGNVFEISRYVLKLIYITNDPPKSDVAFLADRIKKYTLTYSNEIIGENSINFYIIVKSFLYKLSLIYGIMLLNDYKLQQFLSAHIIGVYTRYNNHEKLYNPYKEELLVQYSNDYQILKANSYILEDNLDIKLDDDELTYILMHIVAALERIRQKNIVPNIIVVCDTGFSTSNFLAEKIKNYFRVNILSIVAAHNLNNAIENLKLDFIVSTIPLKNINVPWIQVNPMFSEKDINNIYKMIAKIPIEEDEREIARIEKTTQKILINQFSEDENTCKEENDGAARGHNILKVSDLLSEEYILLDKPIYGWKEAIIAAGEPLLWNQKITAQYLKAMVDVVTENGPYIVFAPNVAVAHANSTDGAVEIGVSLLRLATPIEFGHKDNDPVKIVVAFSLTDVKKYLNMFLNVMNILCNQSVINEICDAKTKQDIINIFLKYNN</sequence>
<dbReference type="GO" id="GO:0008982">
    <property type="term" value="F:protein-N(PI)-phosphohistidine-sugar phosphotransferase activity"/>
    <property type="evidence" value="ECO:0007669"/>
    <property type="project" value="InterPro"/>
</dbReference>
<proteinExistence type="predicted"/>
<reference evidence="8" key="1">
    <citation type="submission" date="2020-08" db="EMBL/GenBank/DDBJ databases">
        <title>Genome public.</title>
        <authorList>
            <person name="Liu C."/>
            <person name="Sun Q."/>
        </authorList>
    </citation>
    <scope>NUCLEOTIDE SEQUENCE</scope>
    <source>
        <strain evidence="8">BX21</strain>
    </source>
</reference>
<dbReference type="InterPro" id="IPR011608">
    <property type="entry name" value="PRD"/>
</dbReference>
<dbReference type="GO" id="GO:0006355">
    <property type="term" value="P:regulation of DNA-templated transcription"/>
    <property type="evidence" value="ECO:0007669"/>
    <property type="project" value="InterPro"/>
</dbReference>
<keyword evidence="3" id="KW-0805">Transcription regulation</keyword>
<dbReference type="RefSeq" id="WP_262430378.1">
    <property type="nucleotide sequence ID" value="NZ_JACRTG010000029.1"/>
</dbReference>
<dbReference type="Gene3D" id="1.10.1790.10">
    <property type="entry name" value="PRD domain"/>
    <property type="match status" value="1"/>
</dbReference>